<organism evidence="2 3">
    <name type="scientific">Pantoea wallisii</name>
    <dbReference type="NCBI Taxonomy" id="1076551"/>
    <lineage>
        <taxon>Bacteria</taxon>
        <taxon>Pseudomonadati</taxon>
        <taxon>Pseudomonadota</taxon>
        <taxon>Gammaproteobacteria</taxon>
        <taxon>Enterobacterales</taxon>
        <taxon>Erwiniaceae</taxon>
        <taxon>Pantoea</taxon>
    </lineage>
</organism>
<keyword evidence="3" id="KW-1185">Reference proteome</keyword>
<sequence length="175" mass="20292">MGESLISYKTMVATQYSSYWAFGSMLAAIVSACATLITLHYARKALDTWKQQEALKIKIDFKSAAVDLLYALDAMPDNWSHMHVNLARVAIDRGDINSSDKKREVQIFYLKQDMVESNRMAERRWMMCKPLLKDSEMPELWKKFQHDFWLYSVKGGNKAEILPLLKKVVDEMVIF</sequence>
<feature type="transmembrane region" description="Helical" evidence="1">
    <location>
        <begin position="20"/>
        <end position="42"/>
    </location>
</feature>
<proteinExistence type="predicted"/>
<dbReference type="Proteomes" id="UP000193104">
    <property type="component" value="Unassembled WGS sequence"/>
</dbReference>
<name>A0A1X1D735_9GAMM</name>
<evidence type="ECO:0000313" key="2">
    <source>
        <dbReference type="EMBL" id="ORM72380.1"/>
    </source>
</evidence>
<gene>
    <name evidence="2" type="ORF">HA48_14580</name>
</gene>
<evidence type="ECO:0000313" key="3">
    <source>
        <dbReference type="Proteomes" id="UP000193104"/>
    </source>
</evidence>
<protein>
    <recommendedName>
        <fullName evidence="4">DUF4760 domain-containing protein</fullName>
    </recommendedName>
</protein>
<evidence type="ECO:0008006" key="4">
    <source>
        <dbReference type="Google" id="ProtNLM"/>
    </source>
</evidence>
<keyword evidence="1" id="KW-0472">Membrane</keyword>
<accession>A0A1X1D735</accession>
<dbReference type="OrthoDB" id="6636541at2"/>
<evidence type="ECO:0000256" key="1">
    <source>
        <dbReference type="SAM" id="Phobius"/>
    </source>
</evidence>
<comment type="caution">
    <text evidence="2">The sequence shown here is derived from an EMBL/GenBank/DDBJ whole genome shotgun (WGS) entry which is preliminary data.</text>
</comment>
<reference evidence="2 3" key="1">
    <citation type="journal article" date="2017" name="Antonie Van Leeuwenhoek">
        <title>Phylogenomic resolution of the bacterial genus Pantoea and its relationship with Erwinia and Tatumella.</title>
        <authorList>
            <person name="Palmer M."/>
            <person name="Steenkamp E.T."/>
            <person name="Coetzee M.P."/>
            <person name="Chan W.Y."/>
            <person name="van Zyl E."/>
            <person name="De Maayer P."/>
            <person name="Coutinho T.A."/>
            <person name="Blom J."/>
            <person name="Smits T.H."/>
            <person name="Duffy B."/>
            <person name="Venter S.N."/>
        </authorList>
    </citation>
    <scope>NUCLEOTIDE SEQUENCE [LARGE SCALE GENOMIC DNA]</scope>
    <source>
        <strain evidence="2 3">LMG 26277</strain>
    </source>
</reference>
<dbReference type="EMBL" id="MLFS01000042">
    <property type="protein sequence ID" value="ORM72380.1"/>
    <property type="molecule type" value="Genomic_DNA"/>
</dbReference>
<keyword evidence="1" id="KW-0812">Transmembrane</keyword>
<dbReference type="STRING" id="1076551.HA48_14580"/>
<keyword evidence="1" id="KW-1133">Transmembrane helix</keyword>
<dbReference type="AlphaFoldDB" id="A0A1X1D735"/>
<dbReference type="RefSeq" id="WP_128602007.1">
    <property type="nucleotide sequence ID" value="NZ_MLFS01000042.1"/>
</dbReference>